<name>A0A368XL02_9BURK</name>
<gene>
    <name evidence="3" type="ORF">DES41_10756</name>
</gene>
<dbReference type="Gene3D" id="3.40.190.10">
    <property type="entry name" value="Periplasmic binding protein-like II"/>
    <property type="match status" value="1"/>
</dbReference>
<dbReference type="Gene3D" id="3.40.190.150">
    <property type="entry name" value="Bordetella uptake gene, domain 1"/>
    <property type="match status" value="1"/>
</dbReference>
<dbReference type="Proteomes" id="UP000252884">
    <property type="component" value="Unassembled WGS sequence"/>
</dbReference>
<keyword evidence="4" id="KW-1185">Reference proteome</keyword>
<dbReference type="PANTHER" id="PTHR42928">
    <property type="entry name" value="TRICARBOXYLATE-BINDING PROTEIN"/>
    <property type="match status" value="1"/>
</dbReference>
<dbReference type="InterPro" id="IPR005064">
    <property type="entry name" value="BUG"/>
</dbReference>
<comment type="similarity">
    <text evidence="1">Belongs to the UPF0065 (bug) family.</text>
</comment>
<evidence type="ECO:0000256" key="2">
    <source>
        <dbReference type="SAM" id="SignalP"/>
    </source>
</evidence>
<dbReference type="AlphaFoldDB" id="A0A368XL02"/>
<keyword evidence="3" id="KW-0675">Receptor</keyword>
<feature type="chain" id="PRO_5016810402" evidence="2">
    <location>
        <begin position="28"/>
        <end position="325"/>
    </location>
</feature>
<dbReference type="PANTHER" id="PTHR42928:SF5">
    <property type="entry name" value="BLR1237 PROTEIN"/>
    <property type="match status" value="1"/>
</dbReference>
<evidence type="ECO:0000256" key="1">
    <source>
        <dbReference type="ARBA" id="ARBA00006987"/>
    </source>
</evidence>
<feature type="signal peptide" evidence="2">
    <location>
        <begin position="1"/>
        <end position="27"/>
    </location>
</feature>
<dbReference type="CDD" id="cd13578">
    <property type="entry name" value="PBP2_Bug27"/>
    <property type="match status" value="1"/>
</dbReference>
<reference evidence="3 4" key="1">
    <citation type="submission" date="2018-07" db="EMBL/GenBank/DDBJ databases">
        <title>Genomic Encyclopedia of Type Strains, Phase IV (KMG-IV): sequencing the most valuable type-strain genomes for metagenomic binning, comparative biology and taxonomic classification.</title>
        <authorList>
            <person name="Goeker M."/>
        </authorList>
    </citation>
    <scope>NUCLEOTIDE SEQUENCE [LARGE SCALE GENOMIC DNA]</scope>
    <source>
        <strain evidence="3 4">DSM 21634</strain>
    </source>
</reference>
<evidence type="ECO:0000313" key="4">
    <source>
        <dbReference type="Proteomes" id="UP000252884"/>
    </source>
</evidence>
<sequence length="325" mass="33695">MHKKMFLNSLACAALLALAGQPAFTLAQTYPTKPVKIVVPQTPGGASDALARIMGQKLSEKWGQPVVVENRAGAGGNVGMEVVLAAPADGYTLLMTYVGTQAINGALYKNLPFDPGHDFVPVATLATVPFVIVAKAGTSFKTAGALADAARGRRVTYGSAGNGSVNHLLGEMFARAAKVELVHVPYRGAAPALQDLLGGQIDVVFTSLPSVAGQIKTAALQPIAVTSARRAPAFASIPTVAESGLPGFDVNPWFGLMGHRNMPRVLVDRINADVNAVLAQPEMAERFAAQGAEPYPTSAAEFAAILAADIDKWGAVVRASGAKVD</sequence>
<dbReference type="EMBL" id="QPJK01000007">
    <property type="protein sequence ID" value="RCW68535.1"/>
    <property type="molecule type" value="Genomic_DNA"/>
</dbReference>
<dbReference type="PIRSF" id="PIRSF017082">
    <property type="entry name" value="YflP"/>
    <property type="match status" value="1"/>
</dbReference>
<keyword evidence="2" id="KW-0732">Signal</keyword>
<organism evidence="3 4">
    <name type="scientific">Pseudorhodoferax soli</name>
    <dbReference type="NCBI Taxonomy" id="545864"/>
    <lineage>
        <taxon>Bacteria</taxon>
        <taxon>Pseudomonadati</taxon>
        <taxon>Pseudomonadota</taxon>
        <taxon>Betaproteobacteria</taxon>
        <taxon>Burkholderiales</taxon>
        <taxon>Comamonadaceae</taxon>
    </lineage>
</organism>
<dbReference type="RefSeq" id="WP_245965844.1">
    <property type="nucleotide sequence ID" value="NZ_QPJK01000007.1"/>
</dbReference>
<dbReference type="InterPro" id="IPR042100">
    <property type="entry name" value="Bug_dom1"/>
</dbReference>
<accession>A0A368XL02</accession>
<dbReference type="SUPFAM" id="SSF53850">
    <property type="entry name" value="Periplasmic binding protein-like II"/>
    <property type="match status" value="1"/>
</dbReference>
<dbReference type="Pfam" id="PF03401">
    <property type="entry name" value="TctC"/>
    <property type="match status" value="1"/>
</dbReference>
<evidence type="ECO:0000313" key="3">
    <source>
        <dbReference type="EMBL" id="RCW68535.1"/>
    </source>
</evidence>
<proteinExistence type="inferred from homology"/>
<comment type="caution">
    <text evidence="3">The sequence shown here is derived from an EMBL/GenBank/DDBJ whole genome shotgun (WGS) entry which is preliminary data.</text>
</comment>
<protein>
    <submittedName>
        <fullName evidence="3">Tripartite-type tricarboxylate transporter receptor subunit TctC</fullName>
    </submittedName>
</protein>